<accession>A0A2S9QEE7</accession>
<reference evidence="2 3" key="1">
    <citation type="submission" date="2018-02" db="EMBL/GenBank/DDBJ databases">
        <title>Whole genome sequencing of endophytic bacterium.</title>
        <authorList>
            <person name="Eedara R."/>
            <person name="Podile A.R."/>
        </authorList>
    </citation>
    <scope>NUCLEOTIDE SEQUENCE [LARGE SCALE GENOMIC DNA]</scope>
    <source>
        <strain evidence="2 3">RP1T</strain>
    </source>
</reference>
<comment type="caution">
    <text evidence="2">The sequence shown here is derived from an EMBL/GenBank/DDBJ whole genome shotgun (WGS) entry which is preliminary data.</text>
</comment>
<evidence type="ECO:0000256" key="1">
    <source>
        <dbReference type="SAM" id="MobiDB-lite"/>
    </source>
</evidence>
<organism evidence="2 3">
    <name type="scientific">Labrys okinawensis</name>
    <dbReference type="NCBI Taxonomy" id="346911"/>
    <lineage>
        <taxon>Bacteria</taxon>
        <taxon>Pseudomonadati</taxon>
        <taxon>Pseudomonadota</taxon>
        <taxon>Alphaproteobacteria</taxon>
        <taxon>Hyphomicrobiales</taxon>
        <taxon>Xanthobacteraceae</taxon>
        <taxon>Labrys</taxon>
    </lineage>
</organism>
<feature type="region of interest" description="Disordered" evidence="1">
    <location>
        <begin position="35"/>
        <end position="57"/>
    </location>
</feature>
<dbReference type="AlphaFoldDB" id="A0A2S9QEE7"/>
<name>A0A2S9QEE7_9HYPH</name>
<proteinExistence type="predicted"/>
<keyword evidence="3" id="KW-1185">Reference proteome</keyword>
<dbReference type="EMBL" id="PUEJ01000003">
    <property type="protein sequence ID" value="PRH87721.1"/>
    <property type="molecule type" value="Genomic_DNA"/>
</dbReference>
<sequence length="66" mass="6749">MPPGIAGLAAQGGAVVNGVYRLGRGFESLERKLHPDRARPETASLGPSASCWPPGNGTIHAVGADR</sequence>
<gene>
    <name evidence="2" type="ORF">C5L14_07245</name>
</gene>
<protein>
    <submittedName>
        <fullName evidence="2">Uncharacterized protein</fullName>
    </submittedName>
</protein>
<dbReference type="Proteomes" id="UP000237682">
    <property type="component" value="Unassembled WGS sequence"/>
</dbReference>
<evidence type="ECO:0000313" key="2">
    <source>
        <dbReference type="EMBL" id="PRH87721.1"/>
    </source>
</evidence>
<evidence type="ECO:0000313" key="3">
    <source>
        <dbReference type="Proteomes" id="UP000237682"/>
    </source>
</evidence>